<evidence type="ECO:0000256" key="5">
    <source>
        <dbReference type="SAM" id="Phobius"/>
    </source>
</evidence>
<dbReference type="EMBL" id="QICS01000010">
    <property type="protein sequence ID" value="PXV87298.1"/>
    <property type="molecule type" value="Genomic_DNA"/>
</dbReference>
<dbReference type="AlphaFoldDB" id="A0A318ELA3"/>
<dbReference type="Gene3D" id="3.90.550.10">
    <property type="entry name" value="Spore Coat Polysaccharide Biosynthesis Protein SpsA, Chain A"/>
    <property type="match status" value="1"/>
</dbReference>
<sequence>MSTENSVVSIVIPNYNGIKFIANCLKSLEKQSYQNFEIIVVDNGSTDGSKELILQEFSYVTMIFLDKNYGFCKAVNDGIKKAGTQYVILLNNDTVVKESFVEELVKAIEPSRQIFSCSAKMLQLYDKQLIDDAGDYYCALGWAFARGKGEEAVKYSEDTRIFAACAGAAIYRKDIFDEIGYFDEAHFAYLEDIDIGYRAKIHGYQNKYAANAIVFHAGSGSSGSRYNEFKVGLTSKNSVYIIYKNMPLIQIILNIPFLLVGFLIKTIFFIRKGFGRIYIAGLVQGVRLSVKLKKEKFHIRNLGNYVSIQFELWTNIIRRFFY</sequence>
<evidence type="ECO:0000256" key="2">
    <source>
        <dbReference type="ARBA" id="ARBA00006739"/>
    </source>
</evidence>
<dbReference type="RefSeq" id="WP_110291595.1">
    <property type="nucleotide sequence ID" value="NZ_QICS01000010.1"/>
</dbReference>
<keyword evidence="3" id="KW-0328">Glycosyltransferase</keyword>
<proteinExistence type="inferred from homology"/>
<evidence type="ECO:0000313" key="8">
    <source>
        <dbReference type="Proteomes" id="UP000247523"/>
    </source>
</evidence>
<organism evidence="7 8">
    <name type="scientific">Lachnotalea glycerini</name>
    <dbReference type="NCBI Taxonomy" id="1763509"/>
    <lineage>
        <taxon>Bacteria</taxon>
        <taxon>Bacillati</taxon>
        <taxon>Bacillota</taxon>
        <taxon>Clostridia</taxon>
        <taxon>Lachnospirales</taxon>
        <taxon>Lachnospiraceae</taxon>
        <taxon>Lachnotalea</taxon>
    </lineage>
</organism>
<reference evidence="7 8" key="1">
    <citation type="submission" date="2018-05" db="EMBL/GenBank/DDBJ databases">
        <title>Genomic Encyclopedia of Type Strains, Phase IV (KMG-IV): sequencing the most valuable type-strain genomes for metagenomic binning, comparative biology and taxonomic classification.</title>
        <authorList>
            <person name="Goeker M."/>
        </authorList>
    </citation>
    <scope>NUCLEOTIDE SEQUENCE [LARGE SCALE GENOMIC DNA]</scope>
    <source>
        <strain evidence="7 8">DSM 28816</strain>
    </source>
</reference>
<keyword evidence="5" id="KW-0472">Membrane</keyword>
<dbReference type="InterPro" id="IPR001173">
    <property type="entry name" value="Glyco_trans_2-like"/>
</dbReference>
<dbReference type="PANTHER" id="PTHR43179">
    <property type="entry name" value="RHAMNOSYLTRANSFERASE WBBL"/>
    <property type="match status" value="1"/>
</dbReference>
<dbReference type="SUPFAM" id="SSF53448">
    <property type="entry name" value="Nucleotide-diphospho-sugar transferases"/>
    <property type="match status" value="1"/>
</dbReference>
<feature type="domain" description="Glycosyltransferase 2-like" evidence="6">
    <location>
        <begin position="9"/>
        <end position="179"/>
    </location>
</feature>
<keyword evidence="5" id="KW-1133">Transmembrane helix</keyword>
<evidence type="ECO:0000256" key="1">
    <source>
        <dbReference type="ARBA" id="ARBA00004776"/>
    </source>
</evidence>
<evidence type="ECO:0000256" key="3">
    <source>
        <dbReference type="ARBA" id="ARBA00022676"/>
    </source>
</evidence>
<dbReference type="PANTHER" id="PTHR43179:SF12">
    <property type="entry name" value="GALACTOFURANOSYLTRANSFERASE GLFT2"/>
    <property type="match status" value="1"/>
</dbReference>
<evidence type="ECO:0000256" key="4">
    <source>
        <dbReference type="ARBA" id="ARBA00022679"/>
    </source>
</evidence>
<dbReference type="GO" id="GO:0016757">
    <property type="term" value="F:glycosyltransferase activity"/>
    <property type="evidence" value="ECO:0007669"/>
    <property type="project" value="UniProtKB-KW"/>
</dbReference>
<keyword evidence="5" id="KW-0812">Transmembrane</keyword>
<protein>
    <recommendedName>
        <fullName evidence="6">Glycosyltransferase 2-like domain-containing protein</fullName>
    </recommendedName>
</protein>
<dbReference type="Proteomes" id="UP000247523">
    <property type="component" value="Unassembled WGS sequence"/>
</dbReference>
<feature type="transmembrane region" description="Helical" evidence="5">
    <location>
        <begin position="248"/>
        <end position="270"/>
    </location>
</feature>
<dbReference type="InterPro" id="IPR029044">
    <property type="entry name" value="Nucleotide-diphossugar_trans"/>
</dbReference>
<evidence type="ECO:0000313" key="7">
    <source>
        <dbReference type="EMBL" id="PXV87298.1"/>
    </source>
</evidence>
<name>A0A318ELA3_9FIRM</name>
<accession>A0A318ELA3</accession>
<comment type="caution">
    <text evidence="7">The sequence shown here is derived from an EMBL/GenBank/DDBJ whole genome shotgun (WGS) entry which is preliminary data.</text>
</comment>
<dbReference type="Pfam" id="PF00535">
    <property type="entry name" value="Glycos_transf_2"/>
    <property type="match status" value="1"/>
</dbReference>
<comment type="pathway">
    <text evidence="1">Cell wall biogenesis; cell wall polysaccharide biosynthesis.</text>
</comment>
<gene>
    <name evidence="7" type="ORF">C8E03_11059</name>
</gene>
<comment type="similarity">
    <text evidence="2">Belongs to the glycosyltransferase 2 family.</text>
</comment>
<keyword evidence="4" id="KW-0808">Transferase</keyword>
<evidence type="ECO:0000259" key="6">
    <source>
        <dbReference type="Pfam" id="PF00535"/>
    </source>
</evidence>
<dbReference type="CDD" id="cd04186">
    <property type="entry name" value="GT_2_like_c"/>
    <property type="match status" value="1"/>
</dbReference>